<keyword evidence="4" id="KW-1185">Reference proteome</keyword>
<dbReference type="InterPro" id="IPR031941">
    <property type="entry name" value="DUF4773"/>
</dbReference>
<accession>A0A8K0K6V4</accession>
<dbReference type="OrthoDB" id="8189990at2759"/>
<dbReference type="PANTHER" id="PTHR36299:SF2">
    <property type="entry name" value="DUF4773 DOMAIN-CONTAINING PROTEIN"/>
    <property type="match status" value="1"/>
</dbReference>
<dbReference type="Proteomes" id="UP000792457">
    <property type="component" value="Unassembled WGS sequence"/>
</dbReference>
<comment type="caution">
    <text evidence="3">The sequence shown here is derived from an EMBL/GenBank/DDBJ whole genome shotgun (WGS) entry which is preliminary data.</text>
</comment>
<evidence type="ECO:0000313" key="4">
    <source>
        <dbReference type="Proteomes" id="UP000792457"/>
    </source>
</evidence>
<name>A0A8K0K6V4_LADFU</name>
<sequence>MIVSSFVEGRNPRPVCVSPPRISLAKLCIKLHDVFLVGRNVHACVNVEGLFNKNVIFGGTMGCMRLGADGFAVVRPEDGGGLPPPESGEDEEPNEEYDYDQVDEEEEQNETAADNTEDNNVENADGEKRKAAQDEIVGVGTVKEV</sequence>
<evidence type="ECO:0000256" key="1">
    <source>
        <dbReference type="SAM" id="MobiDB-lite"/>
    </source>
</evidence>
<feature type="region of interest" description="Disordered" evidence="1">
    <location>
        <begin position="75"/>
        <end position="145"/>
    </location>
</feature>
<dbReference type="PANTHER" id="PTHR36299">
    <property type="entry name" value="AGAP008005-PA"/>
    <property type="match status" value="1"/>
</dbReference>
<feature type="compositionally biased region" description="Acidic residues" evidence="1">
    <location>
        <begin position="87"/>
        <end position="120"/>
    </location>
</feature>
<dbReference type="EMBL" id="KZ308367">
    <property type="protein sequence ID" value="KAG8228330.1"/>
    <property type="molecule type" value="Genomic_DNA"/>
</dbReference>
<reference evidence="3" key="2">
    <citation type="submission" date="2017-10" db="EMBL/GenBank/DDBJ databases">
        <title>Ladona fulva Genome sequencing and assembly.</title>
        <authorList>
            <person name="Murali S."/>
            <person name="Richards S."/>
            <person name="Bandaranaike D."/>
            <person name="Bellair M."/>
            <person name="Blankenburg K."/>
            <person name="Chao H."/>
            <person name="Dinh H."/>
            <person name="Doddapaneni H."/>
            <person name="Dugan-Rocha S."/>
            <person name="Elkadiri S."/>
            <person name="Gnanaolivu R."/>
            <person name="Hernandez B."/>
            <person name="Skinner E."/>
            <person name="Javaid M."/>
            <person name="Lee S."/>
            <person name="Li M."/>
            <person name="Ming W."/>
            <person name="Munidasa M."/>
            <person name="Muniz J."/>
            <person name="Nguyen L."/>
            <person name="Hughes D."/>
            <person name="Osuji N."/>
            <person name="Pu L.-L."/>
            <person name="Puazo M."/>
            <person name="Qu C."/>
            <person name="Quiroz J."/>
            <person name="Raj R."/>
            <person name="Weissenberger G."/>
            <person name="Xin Y."/>
            <person name="Zou X."/>
            <person name="Han Y."/>
            <person name="Worley K."/>
            <person name="Muzny D."/>
            <person name="Gibbs R."/>
        </authorList>
    </citation>
    <scope>NUCLEOTIDE SEQUENCE</scope>
    <source>
        <strain evidence="3">Sampled in the wild</strain>
    </source>
</reference>
<evidence type="ECO:0000313" key="3">
    <source>
        <dbReference type="EMBL" id="KAG8228330.1"/>
    </source>
</evidence>
<reference evidence="3" key="1">
    <citation type="submission" date="2013-04" db="EMBL/GenBank/DDBJ databases">
        <authorList>
            <person name="Qu J."/>
            <person name="Murali S.C."/>
            <person name="Bandaranaike D."/>
            <person name="Bellair M."/>
            <person name="Blankenburg K."/>
            <person name="Chao H."/>
            <person name="Dinh H."/>
            <person name="Doddapaneni H."/>
            <person name="Downs B."/>
            <person name="Dugan-Rocha S."/>
            <person name="Elkadiri S."/>
            <person name="Gnanaolivu R.D."/>
            <person name="Hernandez B."/>
            <person name="Javaid M."/>
            <person name="Jayaseelan J.C."/>
            <person name="Lee S."/>
            <person name="Li M."/>
            <person name="Ming W."/>
            <person name="Munidasa M."/>
            <person name="Muniz J."/>
            <person name="Nguyen L."/>
            <person name="Ongeri F."/>
            <person name="Osuji N."/>
            <person name="Pu L.-L."/>
            <person name="Puazo M."/>
            <person name="Qu C."/>
            <person name="Quiroz J."/>
            <person name="Raj R."/>
            <person name="Weissenberger G."/>
            <person name="Xin Y."/>
            <person name="Zou X."/>
            <person name="Han Y."/>
            <person name="Richards S."/>
            <person name="Worley K."/>
            <person name="Muzny D."/>
            <person name="Gibbs R."/>
        </authorList>
    </citation>
    <scope>NUCLEOTIDE SEQUENCE</scope>
    <source>
        <strain evidence="3">Sampled in the wild</strain>
    </source>
</reference>
<organism evidence="3 4">
    <name type="scientific">Ladona fulva</name>
    <name type="common">Scarce chaser dragonfly</name>
    <name type="synonym">Libellula fulva</name>
    <dbReference type="NCBI Taxonomy" id="123851"/>
    <lineage>
        <taxon>Eukaryota</taxon>
        <taxon>Metazoa</taxon>
        <taxon>Ecdysozoa</taxon>
        <taxon>Arthropoda</taxon>
        <taxon>Hexapoda</taxon>
        <taxon>Insecta</taxon>
        <taxon>Pterygota</taxon>
        <taxon>Palaeoptera</taxon>
        <taxon>Odonata</taxon>
        <taxon>Epiprocta</taxon>
        <taxon>Anisoptera</taxon>
        <taxon>Libelluloidea</taxon>
        <taxon>Libellulidae</taxon>
        <taxon>Ladona</taxon>
    </lineage>
</organism>
<dbReference type="Pfam" id="PF15998">
    <property type="entry name" value="DUF4773"/>
    <property type="match status" value="1"/>
</dbReference>
<gene>
    <name evidence="3" type="ORF">J437_LFUL009375</name>
</gene>
<evidence type="ECO:0000259" key="2">
    <source>
        <dbReference type="Pfam" id="PF15998"/>
    </source>
</evidence>
<feature type="domain" description="DUF4773" evidence="2">
    <location>
        <begin position="3"/>
        <end position="70"/>
    </location>
</feature>
<dbReference type="AlphaFoldDB" id="A0A8K0K6V4"/>
<protein>
    <recommendedName>
        <fullName evidence="2">DUF4773 domain-containing protein</fullName>
    </recommendedName>
</protein>
<proteinExistence type="predicted"/>